<dbReference type="InterPro" id="IPR036390">
    <property type="entry name" value="WH_DNA-bd_sf"/>
</dbReference>
<keyword evidence="3" id="KW-0804">Transcription</keyword>
<dbReference type="Proteomes" id="UP001500383">
    <property type="component" value="Unassembled WGS sequence"/>
</dbReference>
<dbReference type="PROSITE" id="PS50042">
    <property type="entry name" value="CNMP_BINDING_3"/>
    <property type="match status" value="1"/>
</dbReference>
<dbReference type="InterPro" id="IPR036388">
    <property type="entry name" value="WH-like_DNA-bd_sf"/>
</dbReference>
<reference evidence="6 7" key="1">
    <citation type="journal article" date="2019" name="Int. J. Syst. Evol. Microbiol.">
        <title>The Global Catalogue of Microorganisms (GCM) 10K type strain sequencing project: providing services to taxonomists for standard genome sequencing and annotation.</title>
        <authorList>
            <consortium name="The Broad Institute Genomics Platform"/>
            <consortium name="The Broad Institute Genome Sequencing Center for Infectious Disease"/>
            <person name="Wu L."/>
            <person name="Ma J."/>
        </authorList>
    </citation>
    <scope>NUCLEOTIDE SEQUENCE [LARGE SCALE GENOMIC DNA]</scope>
    <source>
        <strain evidence="6 7">JCM 16002</strain>
    </source>
</reference>
<dbReference type="InterPro" id="IPR018490">
    <property type="entry name" value="cNMP-bd_dom_sf"/>
</dbReference>
<dbReference type="SMART" id="SM00419">
    <property type="entry name" value="HTH_CRP"/>
    <property type="match status" value="1"/>
</dbReference>
<evidence type="ECO:0000313" key="7">
    <source>
        <dbReference type="Proteomes" id="UP001500383"/>
    </source>
</evidence>
<dbReference type="Gene3D" id="1.10.10.10">
    <property type="entry name" value="Winged helix-like DNA-binding domain superfamily/Winged helix DNA-binding domain"/>
    <property type="match status" value="1"/>
</dbReference>
<dbReference type="PANTHER" id="PTHR24567">
    <property type="entry name" value="CRP FAMILY TRANSCRIPTIONAL REGULATORY PROTEIN"/>
    <property type="match status" value="1"/>
</dbReference>
<gene>
    <name evidence="6" type="ORF">GCM10009831_19910</name>
</gene>
<dbReference type="PROSITE" id="PS51063">
    <property type="entry name" value="HTH_CRP_2"/>
    <property type="match status" value="1"/>
</dbReference>
<keyword evidence="1" id="KW-0805">Transcription regulation</keyword>
<dbReference type="EMBL" id="BAAAQG010000009">
    <property type="protein sequence ID" value="GAA1710314.1"/>
    <property type="molecule type" value="Genomic_DNA"/>
</dbReference>
<keyword evidence="7" id="KW-1185">Reference proteome</keyword>
<evidence type="ECO:0000259" key="4">
    <source>
        <dbReference type="PROSITE" id="PS50042"/>
    </source>
</evidence>
<dbReference type="PRINTS" id="PR00034">
    <property type="entry name" value="HTHCRP"/>
</dbReference>
<dbReference type="Pfam" id="PF00027">
    <property type="entry name" value="cNMP_binding"/>
    <property type="match status" value="1"/>
</dbReference>
<dbReference type="InterPro" id="IPR050397">
    <property type="entry name" value="Env_Response_Regulators"/>
</dbReference>
<evidence type="ECO:0000256" key="2">
    <source>
        <dbReference type="ARBA" id="ARBA00023125"/>
    </source>
</evidence>
<comment type="caution">
    <text evidence="6">The sequence shown here is derived from an EMBL/GenBank/DDBJ whole genome shotgun (WGS) entry which is preliminary data.</text>
</comment>
<dbReference type="CDD" id="cd00038">
    <property type="entry name" value="CAP_ED"/>
    <property type="match status" value="1"/>
</dbReference>
<feature type="domain" description="Cyclic nucleotide-binding" evidence="4">
    <location>
        <begin position="3"/>
        <end position="82"/>
    </location>
</feature>
<evidence type="ECO:0000259" key="5">
    <source>
        <dbReference type="PROSITE" id="PS51063"/>
    </source>
</evidence>
<sequence>MPLFARLSPRQQAEVASMARPLRVERGEWIVRAGQSSPRLLVVHEGLVKVGRTAEDGREATLRLLGPGDVEGESGFLTGTRPENDCVALDPTTMCVFEHGSLAGLLNRYPDIGASMLRSLAIRLESTERMLAARTLADVGARLASYLLDLPAVRGVDGVVTVRLPMSKKDVATYLGTIPETLSRRLAALGREGLVEVRGAEVDLLDPEGLEERAGGA</sequence>
<dbReference type="PANTHER" id="PTHR24567:SF26">
    <property type="entry name" value="REGULATORY PROTEIN YEIL"/>
    <property type="match status" value="1"/>
</dbReference>
<evidence type="ECO:0000256" key="1">
    <source>
        <dbReference type="ARBA" id="ARBA00023015"/>
    </source>
</evidence>
<dbReference type="SMART" id="SM00100">
    <property type="entry name" value="cNMP"/>
    <property type="match status" value="1"/>
</dbReference>
<organism evidence="6 7">
    <name type="scientific">Dietzia cercidiphylli</name>
    <dbReference type="NCBI Taxonomy" id="498199"/>
    <lineage>
        <taxon>Bacteria</taxon>
        <taxon>Bacillati</taxon>
        <taxon>Actinomycetota</taxon>
        <taxon>Actinomycetes</taxon>
        <taxon>Mycobacteriales</taxon>
        <taxon>Dietziaceae</taxon>
        <taxon>Dietzia</taxon>
    </lineage>
</organism>
<dbReference type="Pfam" id="PF13545">
    <property type="entry name" value="HTH_Crp_2"/>
    <property type="match status" value="1"/>
</dbReference>
<name>A0ABN2IRI7_9ACTN</name>
<dbReference type="SUPFAM" id="SSF51206">
    <property type="entry name" value="cAMP-binding domain-like"/>
    <property type="match status" value="1"/>
</dbReference>
<dbReference type="InterPro" id="IPR012318">
    <property type="entry name" value="HTH_CRP"/>
</dbReference>
<dbReference type="Gene3D" id="2.60.120.10">
    <property type="entry name" value="Jelly Rolls"/>
    <property type="match status" value="1"/>
</dbReference>
<protein>
    <submittedName>
        <fullName evidence="6">Crp/Fnr family transcriptional regulator</fullName>
    </submittedName>
</protein>
<dbReference type="InterPro" id="IPR014710">
    <property type="entry name" value="RmlC-like_jellyroll"/>
</dbReference>
<dbReference type="InterPro" id="IPR000595">
    <property type="entry name" value="cNMP-bd_dom"/>
</dbReference>
<dbReference type="SUPFAM" id="SSF46785">
    <property type="entry name" value="Winged helix' DNA-binding domain"/>
    <property type="match status" value="1"/>
</dbReference>
<evidence type="ECO:0000256" key="3">
    <source>
        <dbReference type="ARBA" id="ARBA00023163"/>
    </source>
</evidence>
<proteinExistence type="predicted"/>
<feature type="domain" description="HTH crp-type" evidence="5">
    <location>
        <begin position="137"/>
        <end position="208"/>
    </location>
</feature>
<accession>A0ABN2IRI7</accession>
<keyword evidence="2" id="KW-0238">DNA-binding</keyword>
<evidence type="ECO:0000313" key="6">
    <source>
        <dbReference type="EMBL" id="GAA1710314.1"/>
    </source>
</evidence>